<reference evidence="10 11" key="1">
    <citation type="submission" date="2019-09" db="EMBL/GenBank/DDBJ databases">
        <title>YIM 48816 draft genome.</title>
        <authorList>
            <person name="Jiang L."/>
        </authorList>
    </citation>
    <scope>NUCLEOTIDE SEQUENCE [LARGE SCALE GENOMIC DNA]</scope>
    <source>
        <strain evidence="10 11">YIM 48816</strain>
    </source>
</reference>
<evidence type="ECO:0000259" key="8">
    <source>
        <dbReference type="PROSITE" id="PS50112"/>
    </source>
</evidence>
<dbReference type="InterPro" id="IPR000014">
    <property type="entry name" value="PAS"/>
</dbReference>
<dbReference type="Pfam" id="PF00512">
    <property type="entry name" value="HisKA"/>
    <property type="match status" value="1"/>
</dbReference>
<dbReference type="Gene3D" id="3.30.450.20">
    <property type="entry name" value="PAS domain"/>
    <property type="match status" value="3"/>
</dbReference>
<dbReference type="CDD" id="cd00130">
    <property type="entry name" value="PAS"/>
    <property type="match status" value="2"/>
</dbReference>
<evidence type="ECO:0000256" key="4">
    <source>
        <dbReference type="PROSITE-ProRule" id="PRU00169"/>
    </source>
</evidence>
<dbReference type="EC" id="2.7.13.3" evidence="2"/>
<dbReference type="InterPro" id="IPR001610">
    <property type="entry name" value="PAC"/>
</dbReference>
<dbReference type="SUPFAM" id="SSF47384">
    <property type="entry name" value="Homodimeric domain of signal transducing histidine kinase"/>
    <property type="match status" value="1"/>
</dbReference>
<dbReference type="CDD" id="cd16919">
    <property type="entry name" value="HATPase_CckA-like"/>
    <property type="match status" value="1"/>
</dbReference>
<comment type="caution">
    <text evidence="10">The sequence shown here is derived from an EMBL/GenBank/DDBJ whole genome shotgun (WGS) entry which is preliminary data.</text>
</comment>
<feature type="domain" description="PAS" evidence="8">
    <location>
        <begin position="339"/>
        <end position="409"/>
    </location>
</feature>
<dbReference type="InterPro" id="IPR036097">
    <property type="entry name" value="HisK_dim/P_sf"/>
</dbReference>
<dbReference type="Pfam" id="PF13188">
    <property type="entry name" value="PAS_8"/>
    <property type="match status" value="1"/>
</dbReference>
<dbReference type="SMART" id="SM00091">
    <property type="entry name" value="PAS"/>
    <property type="match status" value="3"/>
</dbReference>
<dbReference type="OrthoDB" id="9796100at2"/>
<dbReference type="SMART" id="SM00387">
    <property type="entry name" value="HATPase_c"/>
    <property type="match status" value="1"/>
</dbReference>
<gene>
    <name evidence="10" type="ORF">F6X53_11260</name>
</gene>
<dbReference type="Proteomes" id="UP000474159">
    <property type="component" value="Unassembled WGS sequence"/>
</dbReference>
<feature type="domain" description="Histidine kinase" evidence="6">
    <location>
        <begin position="473"/>
        <end position="697"/>
    </location>
</feature>
<evidence type="ECO:0000313" key="10">
    <source>
        <dbReference type="EMBL" id="KAB1079373.1"/>
    </source>
</evidence>
<dbReference type="SUPFAM" id="SSF55874">
    <property type="entry name" value="ATPase domain of HSP90 chaperone/DNA topoisomerase II/histidine kinase"/>
    <property type="match status" value="1"/>
</dbReference>
<feature type="domain" description="PAC" evidence="9">
    <location>
        <begin position="275"/>
        <end position="327"/>
    </location>
</feature>
<keyword evidence="3 4" id="KW-0597">Phosphoprotein</keyword>
<comment type="catalytic activity">
    <reaction evidence="1">
        <text>ATP + protein L-histidine = ADP + protein N-phospho-L-histidine.</text>
        <dbReference type="EC" id="2.7.13.3"/>
    </reaction>
</comment>
<dbReference type="Pfam" id="PF02518">
    <property type="entry name" value="HATPase_c"/>
    <property type="match status" value="1"/>
</dbReference>
<name>A0A6L3SZ14_9HYPH</name>
<evidence type="ECO:0000259" key="6">
    <source>
        <dbReference type="PROSITE" id="PS50109"/>
    </source>
</evidence>
<dbReference type="InterPro" id="IPR001789">
    <property type="entry name" value="Sig_transdc_resp-reg_receiver"/>
</dbReference>
<dbReference type="SUPFAM" id="SSF55785">
    <property type="entry name" value="PYP-like sensor domain (PAS domain)"/>
    <property type="match status" value="3"/>
</dbReference>
<dbReference type="InterPro" id="IPR005467">
    <property type="entry name" value="His_kinase_dom"/>
</dbReference>
<feature type="modified residue" description="4-aspartylphosphate" evidence="4">
    <location>
        <position position="770"/>
    </location>
</feature>
<dbReference type="SUPFAM" id="SSF52172">
    <property type="entry name" value="CheY-like"/>
    <property type="match status" value="1"/>
</dbReference>
<evidence type="ECO:0000259" key="7">
    <source>
        <dbReference type="PROSITE" id="PS50110"/>
    </source>
</evidence>
<dbReference type="SMART" id="SM00388">
    <property type="entry name" value="HisKA"/>
    <property type="match status" value="1"/>
</dbReference>
<dbReference type="PROSITE" id="PS50110">
    <property type="entry name" value="RESPONSE_REGULATORY"/>
    <property type="match status" value="1"/>
</dbReference>
<dbReference type="Gene3D" id="3.40.50.2300">
    <property type="match status" value="1"/>
</dbReference>
<dbReference type="PRINTS" id="PR00344">
    <property type="entry name" value="BCTRLSENSOR"/>
</dbReference>
<protein>
    <recommendedName>
        <fullName evidence="2">histidine kinase</fullName>
        <ecNumber evidence="2">2.7.13.3</ecNumber>
    </recommendedName>
</protein>
<evidence type="ECO:0000256" key="5">
    <source>
        <dbReference type="SAM" id="MobiDB-lite"/>
    </source>
</evidence>
<dbReference type="PANTHER" id="PTHR43065:SF42">
    <property type="entry name" value="TWO-COMPONENT SENSOR PPRA"/>
    <property type="match status" value="1"/>
</dbReference>
<dbReference type="Gene3D" id="3.30.565.10">
    <property type="entry name" value="Histidine kinase-like ATPase, C-terminal domain"/>
    <property type="match status" value="1"/>
</dbReference>
<dbReference type="InterPro" id="IPR013656">
    <property type="entry name" value="PAS_4"/>
</dbReference>
<dbReference type="PROSITE" id="PS50113">
    <property type="entry name" value="PAC"/>
    <property type="match status" value="1"/>
</dbReference>
<dbReference type="EMBL" id="VZZK01000009">
    <property type="protein sequence ID" value="KAB1079373.1"/>
    <property type="molecule type" value="Genomic_DNA"/>
</dbReference>
<dbReference type="Pfam" id="PF08448">
    <property type="entry name" value="PAS_4"/>
    <property type="match status" value="2"/>
</dbReference>
<dbReference type="CDD" id="cd00082">
    <property type="entry name" value="HisKA"/>
    <property type="match status" value="1"/>
</dbReference>
<proteinExistence type="predicted"/>
<dbReference type="CDD" id="cd18161">
    <property type="entry name" value="REC_hyHK_blue-like"/>
    <property type="match status" value="1"/>
</dbReference>
<dbReference type="InterPro" id="IPR003661">
    <property type="entry name" value="HisK_dim/P_dom"/>
</dbReference>
<feature type="domain" description="PAS" evidence="8">
    <location>
        <begin position="203"/>
        <end position="273"/>
    </location>
</feature>
<dbReference type="InterPro" id="IPR004358">
    <property type="entry name" value="Sig_transdc_His_kin-like_C"/>
</dbReference>
<dbReference type="AlphaFoldDB" id="A0A6L3SZ14"/>
<dbReference type="Gene3D" id="1.10.287.130">
    <property type="match status" value="1"/>
</dbReference>
<evidence type="ECO:0000256" key="2">
    <source>
        <dbReference type="ARBA" id="ARBA00012438"/>
    </source>
</evidence>
<dbReference type="PROSITE" id="PS50109">
    <property type="entry name" value="HIS_KIN"/>
    <property type="match status" value="1"/>
</dbReference>
<dbReference type="Pfam" id="PF00072">
    <property type="entry name" value="Response_reg"/>
    <property type="match status" value="1"/>
</dbReference>
<organism evidence="10 11">
    <name type="scientific">Methylobacterium soli</name>
    <dbReference type="NCBI Taxonomy" id="553447"/>
    <lineage>
        <taxon>Bacteria</taxon>
        <taxon>Pseudomonadati</taxon>
        <taxon>Pseudomonadota</taxon>
        <taxon>Alphaproteobacteria</taxon>
        <taxon>Hyphomicrobiales</taxon>
        <taxon>Methylobacteriaceae</taxon>
        <taxon>Methylobacterium</taxon>
    </lineage>
</organism>
<dbReference type="GO" id="GO:0000155">
    <property type="term" value="F:phosphorelay sensor kinase activity"/>
    <property type="evidence" value="ECO:0007669"/>
    <property type="project" value="InterPro"/>
</dbReference>
<feature type="compositionally biased region" description="Basic and acidic residues" evidence="5">
    <location>
        <begin position="1"/>
        <end position="11"/>
    </location>
</feature>
<dbReference type="InterPro" id="IPR011006">
    <property type="entry name" value="CheY-like_superfamily"/>
</dbReference>
<feature type="domain" description="Response regulatory" evidence="7">
    <location>
        <begin position="720"/>
        <end position="836"/>
    </location>
</feature>
<dbReference type="NCBIfam" id="TIGR00229">
    <property type="entry name" value="sensory_box"/>
    <property type="match status" value="2"/>
</dbReference>
<dbReference type="PANTHER" id="PTHR43065">
    <property type="entry name" value="SENSOR HISTIDINE KINASE"/>
    <property type="match status" value="1"/>
</dbReference>
<accession>A0A6L3SZ14</accession>
<dbReference type="InterPro" id="IPR003594">
    <property type="entry name" value="HATPase_dom"/>
</dbReference>
<dbReference type="InterPro" id="IPR036890">
    <property type="entry name" value="HATPase_C_sf"/>
</dbReference>
<keyword evidence="11" id="KW-1185">Reference proteome</keyword>
<dbReference type="PROSITE" id="PS50112">
    <property type="entry name" value="PAS"/>
    <property type="match status" value="2"/>
</dbReference>
<evidence type="ECO:0000256" key="3">
    <source>
        <dbReference type="ARBA" id="ARBA00022553"/>
    </source>
</evidence>
<sequence length="839" mass="91488">MRDGQHERTFDHGPASGGNPLHPAGRGPAMRPAEIAALRRRAAALEAEVADLRARLARTSGPETGVAAVEPGDGLAGEHDRALFDTLDAGFCIVEVTFAGGQPVDYRFLAANPAFARQTGLGDAVGRWMRDLAPDHEQHWFDTYGRVALTGAPVRFESLASALEQRWFDVHAFRIGRLEQRRVAILFNDISARRSAELRAAANERELRLVTDALPVLIAFIDRDLIYRFANAAYRDWFDRSPDQVVGRDVRDLLDPKGYAARRAAIERALAGEEVRFELPWPRRDGGSRDAEIRYLPRRAADGSVDGFHVFVQDITDRKRVEELLSARAESLEREVQARTRERNRLWETSNDLIGTAGLDGFLKAVNPAWTQMLGWSEAELLARPFLDIVDPADHGETAAVVARLARGETVSGFVDRVRARDGQDRTIMWTAVPEPDTALFYIVGRDLTDQHRAEEQLRQAQKMEAVGQLTGGIAHDFNNLLTGISGSLELLQTRMAQGRLTELDRYINAAQGASKRAAALTHRLLAFSRRQTLDPKPTDVNRLVSGMTELIRRTVGPAIEIEVVAAAGLWPVLVDPPQLENALLNLCINARDAMPDGGRITIETANSCLDARAARDRDLHPGPYVSLCVTDTGTGMTSDIIARAFDPFFTTKPLGQGTGLGLSMIYGFVRQSGGQVRIASEPGEGTTMCLELPRHHGATQEADGLADLAGAPRAEQGETVLIVDDEPSVRMLVTEVLEDLGYTAIEAADGPAGLSVLQSDVRIDLLVTDVGLPGGMNGRQVADAGRAVRPNLKILFITGYAENAAIGNGHLEPGMQVLTKPFAMEALAARIRELIAST</sequence>
<dbReference type="SMART" id="SM00448">
    <property type="entry name" value="REC"/>
    <property type="match status" value="1"/>
</dbReference>
<evidence type="ECO:0000259" key="9">
    <source>
        <dbReference type="PROSITE" id="PS50113"/>
    </source>
</evidence>
<evidence type="ECO:0000313" key="11">
    <source>
        <dbReference type="Proteomes" id="UP000474159"/>
    </source>
</evidence>
<feature type="region of interest" description="Disordered" evidence="5">
    <location>
        <begin position="1"/>
        <end position="28"/>
    </location>
</feature>
<dbReference type="SMART" id="SM00086">
    <property type="entry name" value="PAC"/>
    <property type="match status" value="2"/>
</dbReference>
<dbReference type="InterPro" id="IPR000700">
    <property type="entry name" value="PAS-assoc_C"/>
</dbReference>
<evidence type="ECO:0000256" key="1">
    <source>
        <dbReference type="ARBA" id="ARBA00000085"/>
    </source>
</evidence>
<dbReference type="InterPro" id="IPR035965">
    <property type="entry name" value="PAS-like_dom_sf"/>
</dbReference>